<accession>A0A267E4R2</accession>
<name>A0A267E4R2_9PLAT</name>
<evidence type="ECO:0000313" key="2">
    <source>
        <dbReference type="EMBL" id="PAA55809.1"/>
    </source>
</evidence>
<comment type="caution">
    <text evidence="2">The sequence shown here is derived from an EMBL/GenBank/DDBJ whole genome shotgun (WGS) entry which is preliminary data.</text>
</comment>
<gene>
    <name evidence="2" type="ORF">BOX15_Mlig000881g7</name>
</gene>
<dbReference type="Proteomes" id="UP000215902">
    <property type="component" value="Unassembled WGS sequence"/>
</dbReference>
<dbReference type="EMBL" id="NIVC01002705">
    <property type="protein sequence ID" value="PAA55809.1"/>
    <property type="molecule type" value="Genomic_DNA"/>
</dbReference>
<keyword evidence="3" id="KW-1185">Reference proteome</keyword>
<sequence length="65" mass="7517">LIPATMGLLKPPIVEPALPETHINRRAMRLLKYSMYLGAAAVTVRFIYRLPLARPGLYRMFYKQK</sequence>
<keyword evidence="1" id="KW-0812">Transmembrane</keyword>
<keyword evidence="1" id="KW-0472">Membrane</keyword>
<protein>
    <submittedName>
        <fullName evidence="2">Uncharacterized protein</fullName>
    </submittedName>
</protein>
<feature type="transmembrane region" description="Helical" evidence="1">
    <location>
        <begin position="30"/>
        <end position="48"/>
    </location>
</feature>
<proteinExistence type="predicted"/>
<evidence type="ECO:0000313" key="3">
    <source>
        <dbReference type="Proteomes" id="UP000215902"/>
    </source>
</evidence>
<feature type="non-terminal residue" evidence="2">
    <location>
        <position position="1"/>
    </location>
</feature>
<organism evidence="2 3">
    <name type="scientific">Macrostomum lignano</name>
    <dbReference type="NCBI Taxonomy" id="282301"/>
    <lineage>
        <taxon>Eukaryota</taxon>
        <taxon>Metazoa</taxon>
        <taxon>Spiralia</taxon>
        <taxon>Lophotrochozoa</taxon>
        <taxon>Platyhelminthes</taxon>
        <taxon>Rhabditophora</taxon>
        <taxon>Macrostomorpha</taxon>
        <taxon>Macrostomida</taxon>
        <taxon>Macrostomidae</taxon>
        <taxon>Macrostomum</taxon>
    </lineage>
</organism>
<reference evidence="2 3" key="1">
    <citation type="submission" date="2017-06" db="EMBL/GenBank/DDBJ databases">
        <title>A platform for efficient transgenesis in Macrostomum lignano, a flatworm model organism for stem cell research.</title>
        <authorList>
            <person name="Berezikov E."/>
        </authorList>
    </citation>
    <scope>NUCLEOTIDE SEQUENCE [LARGE SCALE GENOMIC DNA]</scope>
    <source>
        <strain evidence="2">DV1</strain>
        <tissue evidence="2">Whole organism</tissue>
    </source>
</reference>
<evidence type="ECO:0000256" key="1">
    <source>
        <dbReference type="SAM" id="Phobius"/>
    </source>
</evidence>
<dbReference type="AlphaFoldDB" id="A0A267E4R2"/>
<keyword evidence="1" id="KW-1133">Transmembrane helix</keyword>